<reference evidence="5 6" key="1">
    <citation type="submission" date="2019-10" db="EMBL/GenBank/DDBJ databases">
        <title>Bacillus aerolatum sp. nov., isolated from bioaerosol of sport playgrounds.</title>
        <authorList>
            <person name="Chen P."/>
            <person name="Zhang G."/>
        </authorList>
    </citation>
    <scope>NUCLEOTIDE SEQUENCE [LARGE SCALE GENOMIC DNA]</scope>
    <source>
        <strain evidence="5 6">CX253</strain>
    </source>
</reference>
<gene>
    <name evidence="5" type="ORF">F9802_18160</name>
</gene>
<name>A0A6I1FG14_9BACI</name>
<dbReference type="Pfam" id="PF01297">
    <property type="entry name" value="ZnuA"/>
    <property type="match status" value="1"/>
</dbReference>
<dbReference type="PANTHER" id="PTHR42953">
    <property type="entry name" value="HIGH-AFFINITY ZINC UPTAKE SYSTEM PROTEIN ZNUA-RELATED"/>
    <property type="match status" value="1"/>
</dbReference>
<evidence type="ECO:0000256" key="3">
    <source>
        <dbReference type="RuleBase" id="RU003512"/>
    </source>
</evidence>
<dbReference type="PRINTS" id="PR00690">
    <property type="entry name" value="ADHESNFAMILY"/>
</dbReference>
<keyword evidence="6" id="KW-1185">Reference proteome</keyword>
<comment type="similarity">
    <text evidence="3">Belongs to the bacterial solute-binding protein 9 family.</text>
</comment>
<accession>A0A6I1FG14</accession>
<dbReference type="Gene3D" id="3.40.50.1980">
    <property type="entry name" value="Nitrogenase molybdenum iron protein domain"/>
    <property type="match status" value="3"/>
</dbReference>
<dbReference type="PANTHER" id="PTHR42953:SF8">
    <property type="entry name" value="ZINT DOMAIN-CONTAINING PROTEIN"/>
    <property type="match status" value="1"/>
</dbReference>
<sequence length="332" mass="37509">MFTAILLISACGNEETNKQDNNKEKDGLKVYTTIYPLTYFTEEIGKGYVDVESVLPAGVDEHTYEPTAKTMIDIAEGDLFIYNGLGLEPFGEKVKESMEKENVRIVEVGKNIDLESHEDVHGHEGETAEEHEAHSDEEHGAEENHESHDEHEHDGHTHGDTDPHIWLDPMLSIQMAEVIKDELSELDPEHKADFEKNYGALKEKLIKLDEEFHAMADAAAHKGFLVSHAAFGYWEKSYGLKQISVAGLSPTNEPSQKQLKEMIETAKEHQIKYVIFEQNVTPRIAKIVQEELKAEALQIHNLSVLTKEDEAGGENYFTLMEKNIQTLKRATD</sequence>
<dbReference type="GO" id="GO:0046872">
    <property type="term" value="F:metal ion binding"/>
    <property type="evidence" value="ECO:0007669"/>
    <property type="project" value="InterPro"/>
</dbReference>
<dbReference type="SUPFAM" id="SSF53807">
    <property type="entry name" value="Helical backbone' metal receptor"/>
    <property type="match status" value="1"/>
</dbReference>
<evidence type="ECO:0000313" key="6">
    <source>
        <dbReference type="Proteomes" id="UP000429595"/>
    </source>
</evidence>
<dbReference type="GO" id="GO:0030001">
    <property type="term" value="P:metal ion transport"/>
    <property type="evidence" value="ECO:0007669"/>
    <property type="project" value="InterPro"/>
</dbReference>
<dbReference type="InterPro" id="IPR050492">
    <property type="entry name" value="Bact_metal-bind_prot9"/>
</dbReference>
<dbReference type="AlphaFoldDB" id="A0A6I1FG14"/>
<protein>
    <submittedName>
        <fullName evidence="5">Adhesin</fullName>
    </submittedName>
</protein>
<dbReference type="InterPro" id="IPR006127">
    <property type="entry name" value="ZnuA-like"/>
</dbReference>
<dbReference type="InterPro" id="IPR006128">
    <property type="entry name" value="Lipoprotein_PsaA-like"/>
</dbReference>
<evidence type="ECO:0000256" key="4">
    <source>
        <dbReference type="SAM" id="MobiDB-lite"/>
    </source>
</evidence>
<dbReference type="EMBL" id="WEIO01000016">
    <property type="protein sequence ID" value="KAB7704258.1"/>
    <property type="molecule type" value="Genomic_DNA"/>
</dbReference>
<evidence type="ECO:0000256" key="2">
    <source>
        <dbReference type="ARBA" id="ARBA00022729"/>
    </source>
</evidence>
<organism evidence="5 6">
    <name type="scientific">Bacillus aerolatus</name>
    <dbReference type="NCBI Taxonomy" id="2653354"/>
    <lineage>
        <taxon>Bacteria</taxon>
        <taxon>Bacillati</taxon>
        <taxon>Bacillota</taxon>
        <taxon>Bacilli</taxon>
        <taxon>Bacillales</taxon>
        <taxon>Bacillaceae</taxon>
        <taxon>Bacillus</taxon>
    </lineage>
</organism>
<dbReference type="GO" id="GO:0007155">
    <property type="term" value="P:cell adhesion"/>
    <property type="evidence" value="ECO:0007669"/>
    <property type="project" value="InterPro"/>
</dbReference>
<comment type="caution">
    <text evidence="5">The sequence shown here is derived from an EMBL/GenBank/DDBJ whole genome shotgun (WGS) entry which is preliminary data.</text>
</comment>
<feature type="region of interest" description="Disordered" evidence="4">
    <location>
        <begin position="113"/>
        <end position="165"/>
    </location>
</feature>
<keyword evidence="1 3" id="KW-0813">Transport</keyword>
<keyword evidence="2" id="KW-0732">Signal</keyword>
<proteinExistence type="inferred from homology"/>
<dbReference type="Proteomes" id="UP000429595">
    <property type="component" value="Unassembled WGS sequence"/>
</dbReference>
<evidence type="ECO:0000313" key="5">
    <source>
        <dbReference type="EMBL" id="KAB7704258.1"/>
    </source>
</evidence>
<evidence type="ECO:0000256" key="1">
    <source>
        <dbReference type="ARBA" id="ARBA00022448"/>
    </source>
</evidence>